<dbReference type="Gene3D" id="1.10.287.1260">
    <property type="match status" value="1"/>
</dbReference>
<evidence type="ECO:0000256" key="2">
    <source>
        <dbReference type="ARBA" id="ARBA00022692"/>
    </source>
</evidence>
<proteinExistence type="predicted"/>
<dbReference type="GO" id="GO:0016020">
    <property type="term" value="C:membrane"/>
    <property type="evidence" value="ECO:0007669"/>
    <property type="project" value="UniProtKB-SubCell"/>
</dbReference>
<keyword evidence="7" id="KW-1185">Reference proteome</keyword>
<accession>A0A1Z5JRP6</accession>
<evidence type="ECO:0000256" key="3">
    <source>
        <dbReference type="ARBA" id="ARBA00022989"/>
    </source>
</evidence>
<dbReference type="Proteomes" id="UP000198406">
    <property type="component" value="Unassembled WGS sequence"/>
</dbReference>
<evidence type="ECO:0000313" key="7">
    <source>
        <dbReference type="Proteomes" id="UP000198406"/>
    </source>
</evidence>
<dbReference type="InterPro" id="IPR023408">
    <property type="entry name" value="MscS_beta-dom_sf"/>
</dbReference>
<evidence type="ECO:0000313" key="6">
    <source>
        <dbReference type="EMBL" id="GAX16428.1"/>
    </source>
</evidence>
<dbReference type="GO" id="GO:0055085">
    <property type="term" value="P:transmembrane transport"/>
    <property type="evidence" value="ECO:0007669"/>
    <property type="project" value="InterPro"/>
</dbReference>
<evidence type="ECO:0000256" key="1">
    <source>
        <dbReference type="ARBA" id="ARBA00004370"/>
    </source>
</evidence>
<dbReference type="SUPFAM" id="SSF50182">
    <property type="entry name" value="Sm-like ribonucleoproteins"/>
    <property type="match status" value="1"/>
</dbReference>
<name>A0A1Z5JRP6_FISSO</name>
<dbReference type="InterPro" id="IPR006685">
    <property type="entry name" value="MscS_channel_2nd"/>
</dbReference>
<comment type="subcellular location">
    <subcellularLocation>
        <location evidence="1">Membrane</location>
    </subcellularLocation>
</comment>
<sequence>MIGQHKVRHLFRSNTGLQILQALTQLFQVGAAVYAWDALQLIWRGHAWFPPNLVSSAGLTWWCTEQIVRLQHIFLLQSQKSTQQLRGRRQVVDRIGQVFWRALGIYVWMDSMQIRLPSRFLALSGTTTLVFTLAFQDLARSFLSGLFIASSNRFYEGDGIEIDGLKGKVIQQGFMETIIRKGDEVLVSVPTIDLDKKQLVNRSRVYTSQVELTLRVNYDHVGQLSQFVQDVQSEIKQACPKLITDNTRPFRVHWTDYETDHLTVAINSYYRILPGSDEYWDNRMEVLSAVNRAAERNGIRFAHAAALLGRDGVSRRTDQGDNTASEDLSRHQELLRSEDVIMENEITTPDDFVT</sequence>
<dbReference type="OrthoDB" id="44946at2759"/>
<dbReference type="PANTHER" id="PTHR30566">
    <property type="entry name" value="YNAI-RELATED MECHANOSENSITIVE ION CHANNEL"/>
    <property type="match status" value="1"/>
</dbReference>
<gene>
    <name evidence="6" type="ORF">FisN_19Lh003</name>
</gene>
<dbReference type="EMBL" id="BDSP01000106">
    <property type="protein sequence ID" value="GAX16428.1"/>
    <property type="molecule type" value="Genomic_DNA"/>
</dbReference>
<keyword evidence="3" id="KW-1133">Transmembrane helix</keyword>
<dbReference type="AlphaFoldDB" id="A0A1Z5JRP6"/>
<dbReference type="InParanoid" id="A0A1Z5JRP6"/>
<evidence type="ECO:0000256" key="4">
    <source>
        <dbReference type="ARBA" id="ARBA00023136"/>
    </source>
</evidence>
<feature type="domain" description="Mechanosensitive ion channel MscS" evidence="5">
    <location>
        <begin position="137"/>
        <end position="204"/>
    </location>
</feature>
<keyword evidence="2" id="KW-0812">Transmembrane</keyword>
<dbReference type="Gene3D" id="2.30.30.60">
    <property type="match status" value="1"/>
</dbReference>
<keyword evidence="4" id="KW-0472">Membrane</keyword>
<dbReference type="Pfam" id="PF00924">
    <property type="entry name" value="MS_channel_2nd"/>
    <property type="match status" value="1"/>
</dbReference>
<reference evidence="6 7" key="1">
    <citation type="journal article" date="2015" name="Plant Cell">
        <title>Oil accumulation by the oleaginous diatom Fistulifera solaris as revealed by the genome and transcriptome.</title>
        <authorList>
            <person name="Tanaka T."/>
            <person name="Maeda Y."/>
            <person name="Veluchamy A."/>
            <person name="Tanaka M."/>
            <person name="Abida H."/>
            <person name="Marechal E."/>
            <person name="Bowler C."/>
            <person name="Muto M."/>
            <person name="Sunaga Y."/>
            <person name="Tanaka M."/>
            <person name="Yoshino T."/>
            <person name="Taniguchi T."/>
            <person name="Fukuda Y."/>
            <person name="Nemoto M."/>
            <person name="Matsumoto M."/>
            <person name="Wong P.S."/>
            <person name="Aburatani S."/>
            <person name="Fujibuchi W."/>
        </authorList>
    </citation>
    <scope>NUCLEOTIDE SEQUENCE [LARGE SCALE GENOMIC DNA]</scope>
    <source>
        <strain evidence="6 7">JPCC DA0580</strain>
    </source>
</reference>
<dbReference type="InterPro" id="IPR010920">
    <property type="entry name" value="LSM_dom_sf"/>
</dbReference>
<comment type="caution">
    <text evidence="6">The sequence shown here is derived from an EMBL/GenBank/DDBJ whole genome shotgun (WGS) entry which is preliminary data.</text>
</comment>
<organism evidence="6 7">
    <name type="scientific">Fistulifera solaris</name>
    <name type="common">Oleaginous diatom</name>
    <dbReference type="NCBI Taxonomy" id="1519565"/>
    <lineage>
        <taxon>Eukaryota</taxon>
        <taxon>Sar</taxon>
        <taxon>Stramenopiles</taxon>
        <taxon>Ochrophyta</taxon>
        <taxon>Bacillariophyta</taxon>
        <taxon>Bacillariophyceae</taxon>
        <taxon>Bacillariophycidae</taxon>
        <taxon>Naviculales</taxon>
        <taxon>Naviculaceae</taxon>
        <taxon>Fistulifera</taxon>
    </lineage>
</organism>
<protein>
    <recommendedName>
        <fullName evidence="5">Mechanosensitive ion channel MscS domain-containing protein</fullName>
    </recommendedName>
</protein>
<evidence type="ECO:0000259" key="5">
    <source>
        <dbReference type="Pfam" id="PF00924"/>
    </source>
</evidence>
<dbReference type="PANTHER" id="PTHR30566:SF5">
    <property type="entry name" value="MECHANOSENSITIVE ION CHANNEL PROTEIN 1, MITOCHONDRIAL-RELATED"/>
    <property type="match status" value="1"/>
</dbReference>